<proteinExistence type="inferred from homology"/>
<keyword evidence="1 6" id="KW-0436">Ligase</keyword>
<keyword evidence="5 6" id="KW-0030">Aminoacyl-tRNA synthetase</keyword>
<evidence type="ECO:0000256" key="1">
    <source>
        <dbReference type="ARBA" id="ARBA00022598"/>
    </source>
</evidence>
<evidence type="ECO:0000256" key="2">
    <source>
        <dbReference type="ARBA" id="ARBA00022741"/>
    </source>
</evidence>
<keyword evidence="3 6" id="KW-0067">ATP-binding</keyword>
<dbReference type="SUPFAM" id="SSF52374">
    <property type="entry name" value="Nucleotidylyl transferase"/>
    <property type="match status" value="1"/>
</dbReference>
<dbReference type="InterPro" id="IPR000924">
    <property type="entry name" value="Glu/Gln-tRNA-synth"/>
</dbReference>
<keyword evidence="4 6" id="KW-0648">Protein biosynthesis</keyword>
<dbReference type="Proteomes" id="UP001266305">
    <property type="component" value="Unassembled WGS sequence"/>
</dbReference>
<evidence type="ECO:0000256" key="6">
    <source>
        <dbReference type="RuleBase" id="RU363037"/>
    </source>
</evidence>
<sequence>ALKFHKPGENYKTLGYVMTLHTMNLRKQHLEITGGQIHTRFLPEPNGIQHTGHAKAISFNFCYAKANNGICFLHFDDSNPEKKEAKFFTAIYNMVAWLGYTPYRVTYASDYFDQIYAWAVELICRGLAYVYHLQGEDYKGHNLLPSPWRDRPMEESLLLFEAMHKRKFPEGETTLRMKPVMEDGKMDSVAYQVKYTPHHCTGEKWCIYPTYDYTH</sequence>
<feature type="domain" description="Glutaminyl-tRNA synthetase class Ib non-specific RNA-binding" evidence="8">
    <location>
        <begin position="2"/>
        <end position="27"/>
    </location>
</feature>
<dbReference type="PANTHER" id="PTHR43097">
    <property type="entry name" value="GLUTAMINE-TRNA LIGASE"/>
    <property type="match status" value="1"/>
</dbReference>
<name>A0ABQ9TBF8_SAGOE</name>
<evidence type="ECO:0000256" key="3">
    <source>
        <dbReference type="ARBA" id="ARBA00022840"/>
    </source>
</evidence>
<dbReference type="Pfam" id="PF04557">
    <property type="entry name" value="tRNA_synt_1c_R2"/>
    <property type="match status" value="1"/>
</dbReference>
<feature type="non-terminal residue" evidence="9">
    <location>
        <position position="1"/>
    </location>
</feature>
<evidence type="ECO:0000259" key="7">
    <source>
        <dbReference type="Pfam" id="PF00749"/>
    </source>
</evidence>
<evidence type="ECO:0000256" key="5">
    <source>
        <dbReference type="ARBA" id="ARBA00023146"/>
    </source>
</evidence>
<evidence type="ECO:0000313" key="9">
    <source>
        <dbReference type="EMBL" id="KAK2082051.1"/>
    </source>
</evidence>
<dbReference type="InterPro" id="IPR007638">
    <property type="entry name" value="Gln-tRNA-synth_Ib_RNA-bd_2"/>
</dbReference>
<dbReference type="InterPro" id="IPR020058">
    <property type="entry name" value="Glu/Gln-tRNA-synth_Ib_cat-dom"/>
</dbReference>
<dbReference type="InterPro" id="IPR014729">
    <property type="entry name" value="Rossmann-like_a/b/a_fold"/>
</dbReference>
<comment type="caution">
    <text evidence="9">The sequence shown here is derived from an EMBL/GenBank/DDBJ whole genome shotgun (WGS) entry which is preliminary data.</text>
</comment>
<feature type="domain" description="Glutamyl/glutaminyl-tRNA synthetase class Ib catalytic" evidence="7">
    <location>
        <begin position="36"/>
        <end position="215"/>
    </location>
</feature>
<dbReference type="PANTHER" id="PTHR43097:SF4">
    <property type="entry name" value="GLUTAMINE--TRNA LIGASE"/>
    <property type="match status" value="1"/>
</dbReference>
<reference evidence="9 10" key="1">
    <citation type="submission" date="2023-05" db="EMBL/GenBank/DDBJ databases">
        <title>B98-5 Cell Line De Novo Hybrid Assembly: An Optical Mapping Approach.</title>
        <authorList>
            <person name="Kananen K."/>
            <person name="Auerbach J.A."/>
            <person name="Kautto E."/>
            <person name="Blachly J.S."/>
        </authorList>
    </citation>
    <scope>NUCLEOTIDE SEQUENCE [LARGE SCALE GENOMIC DNA]</scope>
    <source>
        <strain evidence="9">B95-8</strain>
        <tissue evidence="9">Cell line</tissue>
    </source>
</reference>
<keyword evidence="2 6" id="KW-0547">Nucleotide-binding</keyword>
<dbReference type="PRINTS" id="PR00987">
    <property type="entry name" value="TRNASYNTHGLU"/>
</dbReference>
<evidence type="ECO:0000256" key="4">
    <source>
        <dbReference type="ARBA" id="ARBA00022917"/>
    </source>
</evidence>
<accession>A0ABQ9TBF8</accession>
<evidence type="ECO:0000313" key="10">
    <source>
        <dbReference type="Proteomes" id="UP001266305"/>
    </source>
</evidence>
<organism evidence="9 10">
    <name type="scientific">Saguinus oedipus</name>
    <name type="common">Cotton-top tamarin</name>
    <name type="synonym">Oedipomidas oedipus</name>
    <dbReference type="NCBI Taxonomy" id="9490"/>
    <lineage>
        <taxon>Eukaryota</taxon>
        <taxon>Metazoa</taxon>
        <taxon>Chordata</taxon>
        <taxon>Craniata</taxon>
        <taxon>Vertebrata</taxon>
        <taxon>Euteleostomi</taxon>
        <taxon>Mammalia</taxon>
        <taxon>Eutheria</taxon>
        <taxon>Euarchontoglires</taxon>
        <taxon>Primates</taxon>
        <taxon>Haplorrhini</taxon>
        <taxon>Platyrrhini</taxon>
        <taxon>Cebidae</taxon>
        <taxon>Callitrichinae</taxon>
        <taxon>Saguinus</taxon>
    </lineage>
</organism>
<dbReference type="GO" id="GO:0016874">
    <property type="term" value="F:ligase activity"/>
    <property type="evidence" value="ECO:0007669"/>
    <property type="project" value="UniProtKB-KW"/>
</dbReference>
<protein>
    <submittedName>
        <fullName evidence="9">Glutamine--tRNA ligase</fullName>
    </submittedName>
</protein>
<dbReference type="EMBL" id="JASSZA010000045">
    <property type="protein sequence ID" value="KAK2082051.1"/>
    <property type="molecule type" value="Genomic_DNA"/>
</dbReference>
<evidence type="ECO:0000259" key="8">
    <source>
        <dbReference type="Pfam" id="PF04557"/>
    </source>
</evidence>
<comment type="similarity">
    <text evidence="6">Belongs to the class-I aminoacyl-tRNA synthetase family.</text>
</comment>
<dbReference type="Gene3D" id="3.40.50.620">
    <property type="entry name" value="HUPs"/>
    <property type="match status" value="1"/>
</dbReference>
<gene>
    <name evidence="9" type="primary">QARS1_1</name>
    <name evidence="9" type="ORF">P7K49_039621</name>
</gene>
<dbReference type="Pfam" id="PF00749">
    <property type="entry name" value="tRNA-synt_1c"/>
    <property type="match status" value="1"/>
</dbReference>
<dbReference type="InterPro" id="IPR050132">
    <property type="entry name" value="Gln/Glu-tRNA_Ligase"/>
</dbReference>
<keyword evidence="10" id="KW-1185">Reference proteome</keyword>